<feature type="modified residue" description="4-aspartylphosphate" evidence="8">
    <location>
        <position position="56"/>
    </location>
</feature>
<keyword evidence="6" id="KW-0418">Kinase</keyword>
<dbReference type="InterPro" id="IPR003661">
    <property type="entry name" value="HisK_dim/P_dom"/>
</dbReference>
<name>A0A7W3P4L4_9ACTN</name>
<protein>
    <recommendedName>
        <fullName evidence="3">histidine kinase</fullName>
        <ecNumber evidence="3">2.7.13.3</ecNumber>
    </recommendedName>
</protein>
<dbReference type="InterPro" id="IPR035965">
    <property type="entry name" value="PAS-like_dom_sf"/>
</dbReference>
<dbReference type="RefSeq" id="WP_182558596.1">
    <property type="nucleotide sequence ID" value="NZ_JACGWT010000001.1"/>
</dbReference>
<dbReference type="Pfam" id="PF08448">
    <property type="entry name" value="PAS_4"/>
    <property type="match status" value="1"/>
</dbReference>
<evidence type="ECO:0000256" key="7">
    <source>
        <dbReference type="ARBA" id="ARBA00023012"/>
    </source>
</evidence>
<evidence type="ECO:0000256" key="8">
    <source>
        <dbReference type="PROSITE-ProRule" id="PRU00169"/>
    </source>
</evidence>
<evidence type="ECO:0000256" key="3">
    <source>
        <dbReference type="ARBA" id="ARBA00012438"/>
    </source>
</evidence>
<accession>A0A7W3P4L4</accession>
<evidence type="ECO:0000313" key="15">
    <source>
        <dbReference type="EMBL" id="MBA8793036.1"/>
    </source>
</evidence>
<dbReference type="GO" id="GO:0000155">
    <property type="term" value="F:phosphorelay sensor kinase activity"/>
    <property type="evidence" value="ECO:0007669"/>
    <property type="project" value="InterPro"/>
</dbReference>
<feature type="domain" description="Response regulatory" evidence="12">
    <location>
        <begin position="6"/>
        <end position="121"/>
    </location>
</feature>
<evidence type="ECO:0000256" key="5">
    <source>
        <dbReference type="ARBA" id="ARBA00022679"/>
    </source>
</evidence>
<feature type="region of interest" description="Disordered" evidence="10">
    <location>
        <begin position="122"/>
        <end position="148"/>
    </location>
</feature>
<evidence type="ECO:0000259" key="11">
    <source>
        <dbReference type="PROSITE" id="PS50109"/>
    </source>
</evidence>
<dbReference type="InterPro" id="IPR005467">
    <property type="entry name" value="His_kinase_dom"/>
</dbReference>
<dbReference type="CDD" id="cd00130">
    <property type="entry name" value="PAS"/>
    <property type="match status" value="2"/>
</dbReference>
<dbReference type="PANTHER" id="PTHR43047:SF72">
    <property type="entry name" value="OSMOSENSING HISTIDINE PROTEIN KINASE SLN1"/>
    <property type="match status" value="1"/>
</dbReference>
<evidence type="ECO:0000256" key="6">
    <source>
        <dbReference type="ARBA" id="ARBA00022777"/>
    </source>
</evidence>
<dbReference type="SUPFAM" id="SSF55785">
    <property type="entry name" value="PYP-like sensor domain (PAS domain)"/>
    <property type="match status" value="2"/>
</dbReference>
<dbReference type="Gene3D" id="3.30.450.20">
    <property type="entry name" value="PAS domain"/>
    <property type="match status" value="2"/>
</dbReference>
<reference evidence="15 16" key="1">
    <citation type="submission" date="2020-07" db="EMBL/GenBank/DDBJ databases">
        <title>Sequencing the genomes of 1000 actinobacteria strains.</title>
        <authorList>
            <person name="Klenk H.-P."/>
        </authorList>
    </citation>
    <scope>NUCLEOTIDE SEQUENCE [LARGE SCALE GENOMIC DNA]</scope>
    <source>
        <strain evidence="15 16">DSM 100723</strain>
    </source>
</reference>
<dbReference type="Gene3D" id="3.30.565.10">
    <property type="entry name" value="Histidine kinase-like ATPase, C-terminal domain"/>
    <property type="match status" value="1"/>
</dbReference>
<feature type="domain" description="PAS" evidence="13">
    <location>
        <begin position="281"/>
        <end position="354"/>
    </location>
</feature>
<comment type="catalytic activity">
    <reaction evidence="1">
        <text>ATP + protein L-histidine = ADP + protein N-phospho-L-histidine.</text>
        <dbReference type="EC" id="2.7.13.3"/>
    </reaction>
</comment>
<dbReference type="AlphaFoldDB" id="A0A7W3P4L4"/>
<evidence type="ECO:0000256" key="9">
    <source>
        <dbReference type="SAM" id="Coils"/>
    </source>
</evidence>
<organism evidence="15 16">
    <name type="scientific">Microlunatus kandeliicorticis</name>
    <dbReference type="NCBI Taxonomy" id="1759536"/>
    <lineage>
        <taxon>Bacteria</taxon>
        <taxon>Bacillati</taxon>
        <taxon>Actinomycetota</taxon>
        <taxon>Actinomycetes</taxon>
        <taxon>Propionibacteriales</taxon>
        <taxon>Propionibacteriaceae</taxon>
        <taxon>Microlunatus</taxon>
    </lineage>
</organism>
<dbReference type="GO" id="GO:0009927">
    <property type="term" value="F:histidine phosphotransfer kinase activity"/>
    <property type="evidence" value="ECO:0007669"/>
    <property type="project" value="TreeGrafter"/>
</dbReference>
<dbReference type="EC" id="2.7.13.3" evidence="3"/>
<gene>
    <name evidence="15" type="ORF">FHX74_000630</name>
</gene>
<feature type="region of interest" description="Disordered" evidence="10">
    <location>
        <begin position="644"/>
        <end position="672"/>
    </location>
</feature>
<sequence length="672" mass="73250">MTAPPTVVLVDDSDDLRLLVRTFLERSGLEVVDEGGNGREAIALARTHRPDLLLLDVSMPEMDGLEALPQVTAASPHTRVVMFTGFEQQGLDDRVRRLGASALLEKSMSMRALAPRLLELLGQPAPGRGEPRSSAPSASVGRDGDPEGEAVLDEHRERFREVFEEAAIGMGTMTLAGRLVRANRALAELVALAPDDLVGTAYRDLVVDDGERPFEDQLAAALERGVGMVQFEHGLLRMPASRRVLTTLAPIRDSSGTPLYLFAQLQDVSAQRAAEAALRQSEERFRLLVEGVSDYAIFMLDPSGKVQSWNAGAQRMKGYEAHEIIGQHFRRFYPVDLQRAGHPEHELELAIRDGRYEEEGWRVRKDGSRFYANVVITAIHDPSGHHVGFAKITRDVTERQRLQDERESAAIALEHANAELEAANQRLARAAADQAQLVATTAHELRTPIAILSGAVQTFADQHELAGDEREQMLASMSTNAARLKRLLDDLLTAARLDAQAVALDLRPMPVAPVLAQAVAGARHRYPSLELTLVEPDPDLWVRADAGRFGQIVDNLVNNAVNHGRPPVEVSAVRVGDEVEIRVLDSGPGVPTDLRERLFDRYVTAARSGTGLGLYIVRELAQAHGGDARYEPGPPPAFVVTLPGGGKPSEGTVRTDGGDRPAPGLDVRSRVF</sequence>
<keyword evidence="9" id="KW-0175">Coiled coil</keyword>
<dbReference type="InterPro" id="IPR058245">
    <property type="entry name" value="NreC/VraR/RcsB-like_REC"/>
</dbReference>
<dbReference type="InterPro" id="IPR001610">
    <property type="entry name" value="PAC"/>
</dbReference>
<feature type="domain" description="PAC" evidence="14">
    <location>
        <begin position="356"/>
        <end position="408"/>
    </location>
</feature>
<dbReference type="Pfam" id="PF13426">
    <property type="entry name" value="PAS_9"/>
    <property type="match status" value="1"/>
</dbReference>
<dbReference type="SUPFAM" id="SSF47384">
    <property type="entry name" value="Homodimeric domain of signal transducing histidine kinase"/>
    <property type="match status" value="1"/>
</dbReference>
<dbReference type="GO" id="GO:0005886">
    <property type="term" value="C:plasma membrane"/>
    <property type="evidence" value="ECO:0007669"/>
    <property type="project" value="UniProtKB-SubCell"/>
</dbReference>
<dbReference type="InterPro" id="IPR000700">
    <property type="entry name" value="PAS-assoc_C"/>
</dbReference>
<dbReference type="InterPro" id="IPR013656">
    <property type="entry name" value="PAS_4"/>
</dbReference>
<comment type="subcellular location">
    <subcellularLocation>
        <location evidence="2">Cell membrane</location>
    </subcellularLocation>
</comment>
<dbReference type="InterPro" id="IPR003594">
    <property type="entry name" value="HATPase_dom"/>
</dbReference>
<keyword evidence="4 8" id="KW-0597">Phosphoprotein</keyword>
<dbReference type="PROSITE" id="PS50112">
    <property type="entry name" value="PAS"/>
    <property type="match status" value="2"/>
</dbReference>
<dbReference type="SUPFAM" id="SSF55874">
    <property type="entry name" value="ATPase domain of HSP90 chaperone/DNA topoisomerase II/histidine kinase"/>
    <property type="match status" value="1"/>
</dbReference>
<comment type="caution">
    <text evidence="15">The sequence shown here is derived from an EMBL/GenBank/DDBJ whole genome shotgun (WGS) entry which is preliminary data.</text>
</comment>
<dbReference type="NCBIfam" id="TIGR00229">
    <property type="entry name" value="sensory_box"/>
    <property type="match status" value="2"/>
</dbReference>
<feature type="domain" description="PAS" evidence="13">
    <location>
        <begin position="155"/>
        <end position="225"/>
    </location>
</feature>
<feature type="domain" description="Histidine kinase" evidence="11">
    <location>
        <begin position="440"/>
        <end position="646"/>
    </location>
</feature>
<dbReference type="SMART" id="SM00086">
    <property type="entry name" value="PAC"/>
    <property type="match status" value="2"/>
</dbReference>
<dbReference type="PROSITE" id="PS50110">
    <property type="entry name" value="RESPONSE_REGULATORY"/>
    <property type="match status" value="1"/>
</dbReference>
<dbReference type="CDD" id="cd00082">
    <property type="entry name" value="HisKA"/>
    <property type="match status" value="1"/>
</dbReference>
<proteinExistence type="predicted"/>
<evidence type="ECO:0000256" key="10">
    <source>
        <dbReference type="SAM" id="MobiDB-lite"/>
    </source>
</evidence>
<dbReference type="PANTHER" id="PTHR43047">
    <property type="entry name" value="TWO-COMPONENT HISTIDINE PROTEIN KINASE"/>
    <property type="match status" value="1"/>
</dbReference>
<keyword evidence="16" id="KW-1185">Reference proteome</keyword>
<evidence type="ECO:0000259" key="13">
    <source>
        <dbReference type="PROSITE" id="PS50112"/>
    </source>
</evidence>
<dbReference type="PRINTS" id="PR00344">
    <property type="entry name" value="BCTRLSENSOR"/>
</dbReference>
<dbReference type="InterPro" id="IPR001789">
    <property type="entry name" value="Sig_transdc_resp-reg_receiver"/>
</dbReference>
<evidence type="ECO:0000259" key="14">
    <source>
        <dbReference type="PROSITE" id="PS50113"/>
    </source>
</evidence>
<dbReference type="Pfam" id="PF00512">
    <property type="entry name" value="HisKA"/>
    <property type="match status" value="1"/>
</dbReference>
<dbReference type="InterPro" id="IPR011006">
    <property type="entry name" value="CheY-like_superfamily"/>
</dbReference>
<dbReference type="Proteomes" id="UP000523079">
    <property type="component" value="Unassembled WGS sequence"/>
</dbReference>
<dbReference type="CDD" id="cd17535">
    <property type="entry name" value="REC_NarL-like"/>
    <property type="match status" value="1"/>
</dbReference>
<evidence type="ECO:0000259" key="12">
    <source>
        <dbReference type="PROSITE" id="PS50110"/>
    </source>
</evidence>
<dbReference type="InterPro" id="IPR004358">
    <property type="entry name" value="Sig_transdc_His_kin-like_C"/>
</dbReference>
<dbReference type="InterPro" id="IPR000014">
    <property type="entry name" value="PAS"/>
</dbReference>
<dbReference type="Gene3D" id="3.40.50.2300">
    <property type="match status" value="1"/>
</dbReference>
<evidence type="ECO:0000313" key="16">
    <source>
        <dbReference type="Proteomes" id="UP000523079"/>
    </source>
</evidence>
<dbReference type="Pfam" id="PF02518">
    <property type="entry name" value="HATPase_c"/>
    <property type="match status" value="1"/>
</dbReference>
<keyword evidence="7" id="KW-0902">Two-component regulatory system</keyword>
<dbReference type="SMART" id="SM00388">
    <property type="entry name" value="HisKA"/>
    <property type="match status" value="1"/>
</dbReference>
<keyword evidence="5" id="KW-0808">Transferase</keyword>
<dbReference type="Pfam" id="PF00072">
    <property type="entry name" value="Response_reg"/>
    <property type="match status" value="1"/>
</dbReference>
<dbReference type="InterPro" id="IPR036097">
    <property type="entry name" value="HisK_dim/P_sf"/>
</dbReference>
<feature type="coiled-coil region" evidence="9">
    <location>
        <begin position="399"/>
        <end position="433"/>
    </location>
</feature>
<evidence type="ECO:0000256" key="1">
    <source>
        <dbReference type="ARBA" id="ARBA00000085"/>
    </source>
</evidence>
<dbReference type="PROSITE" id="PS50109">
    <property type="entry name" value="HIS_KIN"/>
    <property type="match status" value="1"/>
</dbReference>
<dbReference type="SMART" id="SM00387">
    <property type="entry name" value="HATPase_c"/>
    <property type="match status" value="1"/>
</dbReference>
<dbReference type="PROSITE" id="PS50113">
    <property type="entry name" value="PAC"/>
    <property type="match status" value="2"/>
</dbReference>
<dbReference type="SMART" id="SM00091">
    <property type="entry name" value="PAS"/>
    <property type="match status" value="2"/>
</dbReference>
<dbReference type="CDD" id="cd00075">
    <property type="entry name" value="HATPase"/>
    <property type="match status" value="1"/>
</dbReference>
<dbReference type="InterPro" id="IPR036890">
    <property type="entry name" value="HATPase_C_sf"/>
</dbReference>
<dbReference type="Gene3D" id="1.10.287.130">
    <property type="match status" value="1"/>
</dbReference>
<evidence type="ECO:0000256" key="4">
    <source>
        <dbReference type="ARBA" id="ARBA00022553"/>
    </source>
</evidence>
<dbReference type="SMART" id="SM00448">
    <property type="entry name" value="REC"/>
    <property type="match status" value="1"/>
</dbReference>
<dbReference type="EMBL" id="JACGWT010000001">
    <property type="protein sequence ID" value="MBA8793036.1"/>
    <property type="molecule type" value="Genomic_DNA"/>
</dbReference>
<evidence type="ECO:0000256" key="2">
    <source>
        <dbReference type="ARBA" id="ARBA00004236"/>
    </source>
</evidence>
<feature type="domain" description="PAC" evidence="14">
    <location>
        <begin position="229"/>
        <end position="280"/>
    </location>
</feature>
<dbReference type="SUPFAM" id="SSF52172">
    <property type="entry name" value="CheY-like"/>
    <property type="match status" value="1"/>
</dbReference>